<evidence type="ECO:0000256" key="1">
    <source>
        <dbReference type="SAM" id="MobiDB-lite"/>
    </source>
</evidence>
<sequence length="154" mass="17021">MRHPAPSEAPAQVRRFLAGWLVLFFGRVLRSISAQGPLVAPETLPPCAAEHERGSQWLSPQSARPYKTPRSSSRLSVAARTTPRPALSSARPRPTRSPLSPVMCPSPTRPERSTTSRTATASHPRRRSAMAQTPRAASRSPAIFVMRLIRQWRP</sequence>
<evidence type="ECO:0000313" key="2">
    <source>
        <dbReference type="EMBL" id="AKH48142.1"/>
    </source>
</evidence>
<name>A0A0F7L9U3_9VIRU</name>
<reference evidence="2" key="2">
    <citation type="submission" date="2015-03" db="EMBL/GenBank/DDBJ databases">
        <authorList>
            <person name="Chow C.-E.T."/>
            <person name="Winget D.M."/>
            <person name="White R.A.III."/>
            <person name="Hallam S.J."/>
            <person name="Suttle C.A."/>
        </authorList>
    </citation>
    <scope>NUCLEOTIDE SEQUENCE</scope>
    <source>
        <strain evidence="2">Oxic1_6</strain>
    </source>
</reference>
<feature type="compositionally biased region" description="Low complexity" evidence="1">
    <location>
        <begin position="82"/>
        <end position="101"/>
    </location>
</feature>
<protein>
    <submittedName>
        <fullName evidence="2">Uncharacterized protein</fullName>
    </submittedName>
</protein>
<accession>A0A0F7L9U3</accession>
<reference evidence="2" key="1">
    <citation type="journal article" date="2015" name="Front. Microbiol.">
        <title>Combining genomic sequencing methods to explore viral diversity and reveal potential virus-host interactions.</title>
        <authorList>
            <person name="Chow C.E."/>
            <person name="Winget D.M."/>
            <person name="White R.A.III."/>
            <person name="Hallam S.J."/>
            <person name="Suttle C.A."/>
        </authorList>
    </citation>
    <scope>NUCLEOTIDE SEQUENCE</scope>
    <source>
        <strain evidence="2">Oxic1_6</strain>
    </source>
</reference>
<dbReference type="EMBL" id="KR029601">
    <property type="protein sequence ID" value="AKH48142.1"/>
    <property type="molecule type" value="Genomic_DNA"/>
</dbReference>
<feature type="region of interest" description="Disordered" evidence="1">
    <location>
        <begin position="49"/>
        <end position="138"/>
    </location>
</feature>
<proteinExistence type="predicted"/>
<organism evidence="2">
    <name type="scientific">uncultured marine virus</name>
    <dbReference type="NCBI Taxonomy" id="186617"/>
    <lineage>
        <taxon>Viruses</taxon>
        <taxon>environmental samples</taxon>
    </lineage>
</organism>